<comment type="caution">
    <text evidence="23">The sequence shown here is derived from an EMBL/GenBank/DDBJ whole genome shotgun (WGS) entry which is preliminary data.</text>
</comment>
<evidence type="ECO:0000256" key="2">
    <source>
        <dbReference type="ARBA" id="ARBA00004162"/>
    </source>
</evidence>
<evidence type="ECO:0000256" key="14">
    <source>
        <dbReference type="ARBA" id="ARBA00022989"/>
    </source>
</evidence>
<evidence type="ECO:0000256" key="12">
    <source>
        <dbReference type="ARBA" id="ARBA00022967"/>
    </source>
</evidence>
<keyword evidence="12" id="KW-1278">Translocase</keyword>
<comment type="cofactor">
    <cofactor evidence="20">
        <name>[2Fe-2S] cluster</name>
        <dbReference type="ChEBI" id="CHEBI:190135"/>
    </cofactor>
    <text evidence="20">Binds 1 [2Fe-2S] cluster per subunit.</text>
</comment>
<evidence type="ECO:0000256" key="7">
    <source>
        <dbReference type="ARBA" id="ARBA00022448"/>
    </source>
</evidence>
<dbReference type="EMBL" id="JAYGII010000004">
    <property type="protein sequence ID" value="MEA5444860.1"/>
    <property type="molecule type" value="Genomic_DNA"/>
</dbReference>
<evidence type="ECO:0000313" key="24">
    <source>
        <dbReference type="Proteomes" id="UP001302316"/>
    </source>
</evidence>
<dbReference type="InterPro" id="IPR006311">
    <property type="entry name" value="TAT_signal"/>
</dbReference>
<evidence type="ECO:0000256" key="15">
    <source>
        <dbReference type="ARBA" id="ARBA00023004"/>
    </source>
</evidence>
<proteinExistence type="inferred from homology"/>
<keyword evidence="7 20" id="KW-0813">Transport</keyword>
<evidence type="ECO:0000256" key="19">
    <source>
        <dbReference type="ARBA" id="ARBA00029351"/>
    </source>
</evidence>
<dbReference type="GO" id="GO:0008121">
    <property type="term" value="F:quinol-cytochrome-c reductase activity"/>
    <property type="evidence" value="ECO:0007669"/>
    <property type="project" value="UniProtKB-EC"/>
</dbReference>
<dbReference type="Pfam" id="PF00355">
    <property type="entry name" value="Rieske"/>
    <property type="match status" value="1"/>
</dbReference>
<dbReference type="InterPro" id="IPR005805">
    <property type="entry name" value="Rieske_Fe-S_prot_C"/>
</dbReference>
<dbReference type="GO" id="GO:0051537">
    <property type="term" value="F:2 iron, 2 sulfur cluster binding"/>
    <property type="evidence" value="ECO:0007669"/>
    <property type="project" value="UniProtKB-KW"/>
</dbReference>
<evidence type="ECO:0000256" key="9">
    <source>
        <dbReference type="ARBA" id="ARBA00022692"/>
    </source>
</evidence>
<keyword evidence="17 20" id="KW-0472">Membrane</keyword>
<evidence type="ECO:0000256" key="8">
    <source>
        <dbReference type="ARBA" id="ARBA00022475"/>
    </source>
</evidence>
<keyword evidence="24" id="KW-1185">Reference proteome</keyword>
<evidence type="ECO:0000256" key="11">
    <source>
        <dbReference type="ARBA" id="ARBA00022723"/>
    </source>
</evidence>
<feature type="transmembrane region" description="Helical" evidence="20">
    <location>
        <begin position="12"/>
        <end position="34"/>
    </location>
</feature>
<dbReference type="PROSITE" id="PS51318">
    <property type="entry name" value="TAT"/>
    <property type="match status" value="1"/>
</dbReference>
<dbReference type="GO" id="GO:0046872">
    <property type="term" value="F:metal ion binding"/>
    <property type="evidence" value="ECO:0007669"/>
    <property type="project" value="UniProtKB-KW"/>
</dbReference>
<sequence length="196" mass="21359">MSNGVDNNRRHFLTVATSVVGGIGVAAMAAPFLASLRPSARARLAGAPVEVDVSKMDEGERITLSWRGRPIHVVRRGEDAIERLGEIRDRLRDPDSDSSDQPEYAKNEYRSLKPEYLVMVAVCTHLGCSPSFHPDPADPAMGSDWPGGYFCACHGSRFDLAGRVYRGVPAPTNMDIPPHRFVDDNTLIVGEDAEVA</sequence>
<accession>A0AAP6JDE9</accession>
<keyword evidence="16" id="KW-0411">Iron-sulfur</keyword>
<dbReference type="InterPro" id="IPR017941">
    <property type="entry name" value="Rieske_2Fe-2S"/>
</dbReference>
<evidence type="ECO:0000259" key="22">
    <source>
        <dbReference type="PROSITE" id="PS51296"/>
    </source>
</evidence>
<protein>
    <recommendedName>
        <fullName evidence="6 20">Ubiquinol-cytochrome c reductase iron-sulfur subunit</fullName>
        <ecNumber evidence="5 20">7.1.1.8</ecNumber>
    </recommendedName>
</protein>
<dbReference type="Pfam" id="PF10399">
    <property type="entry name" value="UCR_Fe-S_N"/>
    <property type="match status" value="1"/>
</dbReference>
<evidence type="ECO:0000256" key="21">
    <source>
        <dbReference type="RuleBase" id="RU004497"/>
    </source>
</evidence>
<dbReference type="AlphaFoldDB" id="A0AAP6JDE9"/>
<keyword evidence="11" id="KW-0479">Metal-binding</keyword>
<dbReference type="InterPro" id="IPR036922">
    <property type="entry name" value="Rieske_2Fe-2S_sf"/>
</dbReference>
<evidence type="ECO:0000256" key="17">
    <source>
        <dbReference type="ARBA" id="ARBA00023136"/>
    </source>
</evidence>
<comment type="catalytic activity">
    <reaction evidence="19 20">
        <text>a quinol + 2 Fe(III)-[cytochrome c](out) = a quinone + 2 Fe(II)-[cytochrome c](out) + 2 H(+)(out)</text>
        <dbReference type="Rhea" id="RHEA:11484"/>
        <dbReference type="Rhea" id="RHEA-COMP:10350"/>
        <dbReference type="Rhea" id="RHEA-COMP:14399"/>
        <dbReference type="ChEBI" id="CHEBI:15378"/>
        <dbReference type="ChEBI" id="CHEBI:24646"/>
        <dbReference type="ChEBI" id="CHEBI:29033"/>
        <dbReference type="ChEBI" id="CHEBI:29034"/>
        <dbReference type="ChEBI" id="CHEBI:132124"/>
        <dbReference type="EC" id="7.1.1.8"/>
    </reaction>
</comment>
<dbReference type="Gene3D" id="2.102.10.10">
    <property type="entry name" value="Rieske [2Fe-2S] iron-sulphur domain"/>
    <property type="match status" value="1"/>
</dbReference>
<dbReference type="PANTHER" id="PTHR10134">
    <property type="entry name" value="CYTOCHROME B-C1 COMPLEX SUBUNIT RIESKE, MITOCHONDRIAL"/>
    <property type="match status" value="1"/>
</dbReference>
<keyword evidence="14 20" id="KW-1133">Transmembrane helix</keyword>
<comment type="subcellular location">
    <subcellularLocation>
        <location evidence="2">Cell membrane</location>
        <topology evidence="2">Single-pass membrane protein</topology>
    </subcellularLocation>
</comment>
<dbReference type="PRINTS" id="PR00162">
    <property type="entry name" value="RIESKE"/>
</dbReference>
<evidence type="ECO:0000313" key="23">
    <source>
        <dbReference type="EMBL" id="MEA5444860.1"/>
    </source>
</evidence>
<dbReference type="InterPro" id="IPR014349">
    <property type="entry name" value="Rieske_Fe-S_prot"/>
</dbReference>
<keyword evidence="15" id="KW-0408">Iron</keyword>
<dbReference type="PROSITE" id="PS51296">
    <property type="entry name" value="RIESKE"/>
    <property type="match status" value="1"/>
</dbReference>
<evidence type="ECO:0000256" key="10">
    <source>
        <dbReference type="ARBA" id="ARBA00022714"/>
    </source>
</evidence>
<evidence type="ECO:0000256" key="1">
    <source>
        <dbReference type="ARBA" id="ARBA00002444"/>
    </source>
</evidence>
<dbReference type="InterPro" id="IPR006317">
    <property type="entry name" value="Ubiquinol_cyt_c_Rdtase_Fe-S-su"/>
</dbReference>
<keyword evidence="18" id="KW-1015">Disulfide bond</keyword>
<evidence type="ECO:0000256" key="4">
    <source>
        <dbReference type="ARBA" id="ARBA00011649"/>
    </source>
</evidence>
<evidence type="ECO:0000256" key="20">
    <source>
        <dbReference type="RuleBase" id="RU004494"/>
    </source>
</evidence>
<keyword evidence="10" id="KW-0001">2Fe-2S</keyword>
<evidence type="ECO:0000256" key="5">
    <source>
        <dbReference type="ARBA" id="ARBA00012951"/>
    </source>
</evidence>
<comment type="function">
    <text evidence="1">Component of the ubiquinol-cytochrome c reductase complex (complex III or cytochrome b-c1 complex), which is a respiratory chain that generates an electrochemical potential coupled to ATP synthesis.</text>
</comment>
<keyword evidence="9 20" id="KW-0812">Transmembrane</keyword>
<feature type="domain" description="Rieske" evidence="22">
    <location>
        <begin position="83"/>
        <end position="188"/>
    </location>
</feature>
<dbReference type="SUPFAM" id="SSF50022">
    <property type="entry name" value="ISP domain"/>
    <property type="match status" value="1"/>
</dbReference>
<dbReference type="CDD" id="cd03470">
    <property type="entry name" value="Rieske_cytochrome_bc1"/>
    <property type="match status" value="1"/>
</dbReference>
<comment type="subunit">
    <text evidence="4 21">The main subunits of complex b-c1 are: cytochrome b, cytochrome c1 and the Rieske protein.</text>
</comment>
<dbReference type="EC" id="7.1.1.8" evidence="5 20"/>
<keyword evidence="8" id="KW-1003">Cell membrane</keyword>
<dbReference type="GO" id="GO:0005886">
    <property type="term" value="C:plasma membrane"/>
    <property type="evidence" value="ECO:0007669"/>
    <property type="project" value="UniProtKB-SubCell"/>
</dbReference>
<evidence type="ECO:0000256" key="6">
    <source>
        <dbReference type="ARBA" id="ARBA00019816"/>
    </source>
</evidence>
<comment type="similarity">
    <text evidence="3">Belongs to the Rieske iron-sulfur protein family.</text>
</comment>
<dbReference type="Gene3D" id="1.20.5.510">
    <property type="entry name" value="Single helix bin"/>
    <property type="match status" value="1"/>
</dbReference>
<keyword evidence="13 20" id="KW-0249">Electron transport</keyword>
<organism evidence="23 24">
    <name type="scientific">Natronospira elongata</name>
    <dbReference type="NCBI Taxonomy" id="3110268"/>
    <lineage>
        <taxon>Bacteria</taxon>
        <taxon>Pseudomonadati</taxon>
        <taxon>Pseudomonadota</taxon>
        <taxon>Gammaproteobacteria</taxon>
        <taxon>Natronospirales</taxon>
        <taxon>Natronospiraceae</taxon>
        <taxon>Natronospira</taxon>
    </lineage>
</organism>
<name>A0AAP6JDE9_9GAMM</name>
<dbReference type="Proteomes" id="UP001302316">
    <property type="component" value="Unassembled WGS sequence"/>
</dbReference>
<evidence type="ECO:0000256" key="13">
    <source>
        <dbReference type="ARBA" id="ARBA00022982"/>
    </source>
</evidence>
<dbReference type="NCBIfam" id="TIGR01416">
    <property type="entry name" value="Rieske_proteo"/>
    <property type="match status" value="1"/>
</dbReference>
<dbReference type="InterPro" id="IPR019470">
    <property type="entry name" value="Ubiq_cytC_Rdtase_Fe-S_su_TAT"/>
</dbReference>
<reference evidence="23 24" key="1">
    <citation type="submission" date="2023-12" db="EMBL/GenBank/DDBJ databases">
        <title>Whole-genome sequencing of halo(alkali)philic microorganisms from hypersaline lakes.</title>
        <authorList>
            <person name="Sorokin D.Y."/>
            <person name="Merkel A.Y."/>
            <person name="Messina E."/>
            <person name="Yakimov M."/>
        </authorList>
    </citation>
    <scope>NUCLEOTIDE SEQUENCE [LARGE SCALE GENOMIC DNA]</scope>
    <source>
        <strain evidence="23 24">AB-CW1</strain>
    </source>
</reference>
<evidence type="ECO:0000256" key="3">
    <source>
        <dbReference type="ARBA" id="ARBA00010651"/>
    </source>
</evidence>
<dbReference type="RefSeq" id="WP_346050492.1">
    <property type="nucleotide sequence ID" value="NZ_JAYGII010000004.1"/>
</dbReference>
<evidence type="ECO:0000256" key="16">
    <source>
        <dbReference type="ARBA" id="ARBA00023014"/>
    </source>
</evidence>
<comment type="miscellaneous">
    <text evidence="20">The Rieske protein is a high potential 2Fe-2S protein.</text>
</comment>
<gene>
    <name evidence="23" type="primary">petA</name>
    <name evidence="23" type="ORF">VCB98_03400</name>
</gene>
<evidence type="ECO:0000256" key="18">
    <source>
        <dbReference type="ARBA" id="ARBA00023157"/>
    </source>
</evidence>